<dbReference type="SMART" id="SM00906">
    <property type="entry name" value="Fungal_trans"/>
    <property type="match status" value="1"/>
</dbReference>
<keyword evidence="1" id="KW-0805">Transcription regulation</keyword>
<dbReference type="GO" id="GO:0005634">
    <property type="term" value="C:nucleus"/>
    <property type="evidence" value="ECO:0007669"/>
    <property type="project" value="TreeGrafter"/>
</dbReference>
<dbReference type="AlphaFoldDB" id="G9NHY0"/>
<dbReference type="PANTHER" id="PTHR47424">
    <property type="entry name" value="REGULATORY PROTEIN GAL4"/>
    <property type="match status" value="1"/>
</dbReference>
<sequence length="550" mass="61011">MKDDGYRWLEQDIVMPDNSSGDGVVIPPSSFLAASQWSSSNQHADSDISLMTRATAATPRIHDNDAAPQLAPEIQKFLHACWQSSLPTSSPTALDSPFLQLPSPELPSDECSINTSLLSERQRSYYMRCFRHDCHPLFPIIGEKALAEVTATSLAPIISHDSSVKGAFVDAMIALGIQHTHQTGVNQPYRDAYNLVGITVRKAYAAKLHRVPPTHLSEPMRLERMHLWWMLFYLDSRCSLQLDMPAAIQKGLVTCPIPAVEDLARHVFTGADQLILCAYSNRLIHLANVMANTAANHSGDGNGDMSSDTLKQHVLRALSTIKTLESWHKQLAENFNLPCPFSSYFKAEILAIENEPRSLPTWLQRQKAFLELAYHNACTLSLRDFLCHPLATCKTATGDGDGESAVMLSQIRECITSAIEHSMKIIDLVFNLCSMSDVFYGWSEILQPMWNATVTLMASICIKTSLSCSGSEISNAITRAISIFNLFSMSDLAAMSAKKLLGLLASYLQTIITKECALNNSTGVTWDNFFLPLEKQDSRVMEENILFFNL</sequence>
<protein>
    <recommendedName>
        <fullName evidence="4">Xylanolytic transcriptional activator regulatory domain-containing protein</fullName>
    </recommendedName>
</protein>
<dbReference type="GO" id="GO:0000978">
    <property type="term" value="F:RNA polymerase II cis-regulatory region sequence-specific DNA binding"/>
    <property type="evidence" value="ECO:0007669"/>
    <property type="project" value="TreeGrafter"/>
</dbReference>
<dbReference type="EMBL" id="ABDG02000016">
    <property type="protein sequence ID" value="EHK49399.1"/>
    <property type="molecule type" value="Genomic_DNA"/>
</dbReference>
<evidence type="ECO:0000256" key="2">
    <source>
        <dbReference type="ARBA" id="ARBA00023163"/>
    </source>
</evidence>
<accession>G9NHY0</accession>
<dbReference type="GO" id="GO:0008270">
    <property type="term" value="F:zinc ion binding"/>
    <property type="evidence" value="ECO:0007669"/>
    <property type="project" value="InterPro"/>
</dbReference>
<dbReference type="HOGENOM" id="CLU_495276_0_0_1"/>
<evidence type="ECO:0000256" key="1">
    <source>
        <dbReference type="ARBA" id="ARBA00023015"/>
    </source>
</evidence>
<dbReference type="InterPro" id="IPR007219">
    <property type="entry name" value="XnlR_reg_dom"/>
</dbReference>
<keyword evidence="3" id="KW-0539">Nucleus</keyword>
<keyword evidence="6" id="KW-1185">Reference proteome</keyword>
<dbReference type="GO" id="GO:0006351">
    <property type="term" value="P:DNA-templated transcription"/>
    <property type="evidence" value="ECO:0007669"/>
    <property type="project" value="InterPro"/>
</dbReference>
<organism evidence="5 6">
    <name type="scientific">Hypocrea atroviridis (strain ATCC 20476 / IMI 206040)</name>
    <name type="common">Trichoderma atroviride</name>
    <dbReference type="NCBI Taxonomy" id="452589"/>
    <lineage>
        <taxon>Eukaryota</taxon>
        <taxon>Fungi</taxon>
        <taxon>Dikarya</taxon>
        <taxon>Ascomycota</taxon>
        <taxon>Pezizomycotina</taxon>
        <taxon>Sordariomycetes</taxon>
        <taxon>Hypocreomycetidae</taxon>
        <taxon>Hypocreales</taxon>
        <taxon>Hypocreaceae</taxon>
        <taxon>Trichoderma</taxon>
    </lineage>
</organism>
<evidence type="ECO:0000259" key="4">
    <source>
        <dbReference type="SMART" id="SM00906"/>
    </source>
</evidence>
<evidence type="ECO:0000256" key="3">
    <source>
        <dbReference type="ARBA" id="ARBA00023242"/>
    </source>
</evidence>
<name>G9NHY0_HYPAI</name>
<keyword evidence="2" id="KW-0804">Transcription</keyword>
<comment type="caution">
    <text evidence="5">The sequence shown here is derived from an EMBL/GenBank/DDBJ whole genome shotgun (WGS) entry which is preliminary data.</text>
</comment>
<dbReference type="InterPro" id="IPR051127">
    <property type="entry name" value="Fungal_SecMet_Regulators"/>
</dbReference>
<dbReference type="PANTHER" id="PTHR47424:SF12">
    <property type="entry name" value="TRANSCRIPTION FACTOR ASQA"/>
    <property type="match status" value="1"/>
</dbReference>
<feature type="domain" description="Xylanolytic transcriptional activator regulatory" evidence="4">
    <location>
        <begin position="192"/>
        <end position="264"/>
    </location>
</feature>
<dbReference type="eggNOG" id="ENOG502SIGA">
    <property type="taxonomic scope" value="Eukaryota"/>
</dbReference>
<dbReference type="GO" id="GO:0000981">
    <property type="term" value="F:DNA-binding transcription factor activity, RNA polymerase II-specific"/>
    <property type="evidence" value="ECO:0007669"/>
    <property type="project" value="TreeGrafter"/>
</dbReference>
<dbReference type="CDD" id="cd12148">
    <property type="entry name" value="fungal_TF_MHR"/>
    <property type="match status" value="1"/>
</dbReference>
<gene>
    <name evidence="5" type="ORF">TRIATDRAFT_92450</name>
</gene>
<dbReference type="GO" id="GO:0000435">
    <property type="term" value="P:positive regulation of transcription from RNA polymerase II promoter by galactose"/>
    <property type="evidence" value="ECO:0007669"/>
    <property type="project" value="TreeGrafter"/>
</dbReference>
<evidence type="ECO:0000313" key="5">
    <source>
        <dbReference type="EMBL" id="EHK49399.1"/>
    </source>
</evidence>
<reference evidence="5 6" key="1">
    <citation type="journal article" date="2011" name="Genome Biol.">
        <title>Comparative genome sequence analysis underscores mycoparasitism as the ancestral life style of Trichoderma.</title>
        <authorList>
            <person name="Kubicek C.P."/>
            <person name="Herrera-Estrella A."/>
            <person name="Seidl-Seiboth V."/>
            <person name="Martinez D.A."/>
            <person name="Druzhinina I.S."/>
            <person name="Thon M."/>
            <person name="Zeilinger S."/>
            <person name="Casas-Flores S."/>
            <person name="Horwitz B.A."/>
            <person name="Mukherjee P.K."/>
            <person name="Mukherjee M."/>
            <person name="Kredics L."/>
            <person name="Alcaraz L.D."/>
            <person name="Aerts A."/>
            <person name="Antal Z."/>
            <person name="Atanasova L."/>
            <person name="Cervantes-Badillo M.G."/>
            <person name="Challacombe J."/>
            <person name="Chertkov O."/>
            <person name="McCluskey K."/>
            <person name="Coulpier F."/>
            <person name="Deshpande N."/>
            <person name="von Doehren H."/>
            <person name="Ebbole D.J."/>
            <person name="Esquivel-Naranjo E.U."/>
            <person name="Fekete E."/>
            <person name="Flipphi M."/>
            <person name="Glaser F."/>
            <person name="Gomez-Rodriguez E.Y."/>
            <person name="Gruber S."/>
            <person name="Han C."/>
            <person name="Henrissat B."/>
            <person name="Hermosa R."/>
            <person name="Hernandez-Onate M."/>
            <person name="Karaffa L."/>
            <person name="Kosti I."/>
            <person name="Le Crom S."/>
            <person name="Lindquist E."/>
            <person name="Lucas S."/>
            <person name="Luebeck M."/>
            <person name="Luebeck P.S."/>
            <person name="Margeot A."/>
            <person name="Metz B."/>
            <person name="Misra M."/>
            <person name="Nevalainen H."/>
            <person name="Omann M."/>
            <person name="Packer N."/>
            <person name="Perrone G."/>
            <person name="Uresti-Rivera E.E."/>
            <person name="Salamov A."/>
            <person name="Schmoll M."/>
            <person name="Seiboth B."/>
            <person name="Shapiro H."/>
            <person name="Sukno S."/>
            <person name="Tamayo-Ramos J.A."/>
            <person name="Tisch D."/>
            <person name="Wiest A."/>
            <person name="Wilkinson H.H."/>
            <person name="Zhang M."/>
            <person name="Coutinho P.M."/>
            <person name="Kenerley C.M."/>
            <person name="Monte E."/>
            <person name="Baker S.E."/>
            <person name="Grigoriev I.V."/>
        </authorList>
    </citation>
    <scope>NUCLEOTIDE SEQUENCE [LARGE SCALE GENOMIC DNA]</scope>
    <source>
        <strain evidence="6">ATCC 20476 / IMI 206040</strain>
    </source>
</reference>
<dbReference type="Pfam" id="PF04082">
    <property type="entry name" value="Fungal_trans"/>
    <property type="match status" value="1"/>
</dbReference>
<dbReference type="Proteomes" id="UP000005426">
    <property type="component" value="Unassembled WGS sequence"/>
</dbReference>
<evidence type="ECO:0000313" key="6">
    <source>
        <dbReference type="Proteomes" id="UP000005426"/>
    </source>
</evidence>
<proteinExistence type="predicted"/>
<dbReference type="OrthoDB" id="2283488at2759"/>